<dbReference type="RefSeq" id="WP_047214432.1">
    <property type="nucleotide sequence ID" value="NZ_CP011568.3"/>
</dbReference>
<dbReference type="EMBL" id="CP011568">
    <property type="protein sequence ID" value="AKJ68582.1"/>
    <property type="molecule type" value="Genomic_DNA"/>
</dbReference>
<sequence length="177" mass="20530">MAFLRRIVRLAQTRRGSLAALLVAGCLAGCTPIWQTIPAGVSRADVETRLGTPREVYQLPDGVTRWLYPTRPYGQHTIAVDFDAHGRVLHVQDVMTSRAFDQAQIGKWTEDDVRRRFGIPVETAYFPLMKREVWTYRFKQYGTWDMLMHFYFSPDGILRMTQTTPDPLHDPDRRLLF</sequence>
<dbReference type="OrthoDB" id="8962020at2"/>
<evidence type="ECO:0000313" key="1">
    <source>
        <dbReference type="EMBL" id="AKJ68582.1"/>
    </source>
</evidence>
<accession>A0A0G3ETC5</accession>
<keyword evidence="2" id="KW-1185">Reference proteome</keyword>
<dbReference type="PATRIC" id="fig|445709.3.peg.2240"/>
<name>A0A0G3ETC5_9BURK</name>
<dbReference type="Proteomes" id="UP000036700">
    <property type="component" value="Chromosome"/>
</dbReference>
<protein>
    <recommendedName>
        <fullName evidence="3">Lipoprotein SmpA/OmlA domain-containing protein</fullName>
    </recommendedName>
</protein>
<evidence type="ECO:0008006" key="3">
    <source>
        <dbReference type="Google" id="ProtNLM"/>
    </source>
</evidence>
<dbReference type="STRING" id="445709.ABW99_10530"/>
<dbReference type="PROSITE" id="PS51257">
    <property type="entry name" value="PROKAR_LIPOPROTEIN"/>
    <property type="match status" value="1"/>
</dbReference>
<dbReference type="AlphaFoldDB" id="A0A0G3ETC5"/>
<dbReference type="KEGG" id="ptx:ABW99_10530"/>
<organism evidence="1 2">
    <name type="scientific">Pandoraea thiooxydans</name>
    <dbReference type="NCBI Taxonomy" id="445709"/>
    <lineage>
        <taxon>Bacteria</taxon>
        <taxon>Pseudomonadati</taxon>
        <taxon>Pseudomonadota</taxon>
        <taxon>Betaproteobacteria</taxon>
        <taxon>Burkholderiales</taxon>
        <taxon>Burkholderiaceae</taxon>
        <taxon>Pandoraea</taxon>
    </lineage>
</organism>
<evidence type="ECO:0000313" key="2">
    <source>
        <dbReference type="Proteomes" id="UP000036700"/>
    </source>
</evidence>
<reference evidence="2" key="1">
    <citation type="submission" date="2015-06" db="EMBL/GenBank/DDBJ databases">
        <authorList>
            <person name="Lim Y.L."/>
            <person name="Ee R."/>
            <person name="Yong D."/>
            <person name="How K.Y."/>
            <person name="Yin W.F."/>
            <person name="Chan K.G."/>
        </authorList>
    </citation>
    <scope>NUCLEOTIDE SEQUENCE [LARGE SCALE GENOMIC DNA]</scope>
    <source>
        <strain evidence="2">DSM 25325</strain>
    </source>
</reference>
<proteinExistence type="predicted"/>
<gene>
    <name evidence="1" type="ORF">ABW99_10530</name>
</gene>